<protein>
    <submittedName>
        <fullName evidence="1">Uncharacterized protein</fullName>
    </submittedName>
</protein>
<reference evidence="1" key="1">
    <citation type="journal article" date="2017" name="MBio">
        <title>Viruses in the Oceanic Basement.</title>
        <authorList>
            <person name="Nigro O.D."/>
            <person name="Jungbluth S.P."/>
            <person name="Steward G.F."/>
            <person name="Rappe M.S."/>
        </authorList>
    </citation>
    <scope>NUCLEOTIDE SEQUENCE</scope>
    <source>
        <strain evidence="1">JdFRA1000001</strain>
    </source>
</reference>
<proteinExistence type="predicted"/>
<sequence>MTDLTIFLNSHVIIPYFRGFISYPEREAFEELLGVSEYELMRALEEQEYQIKKVEQERPWDEYVLERLRAGLEVIHRVLEAKGARV</sequence>
<accession>A0A1S5Y2Y0</accession>
<gene>
    <name evidence="1" type="ORF">JdFRA1000001_33c</name>
</gene>
<evidence type="ECO:0000313" key="1">
    <source>
        <dbReference type="EMBL" id="AQQ75466.1"/>
    </source>
</evidence>
<name>A0A1S5Y2Y0_9VIRU</name>
<organism evidence="1">
    <name type="scientific">uncultured archaeal virus</name>
    <dbReference type="NCBI Taxonomy" id="1960247"/>
    <lineage>
        <taxon>Viruses</taxon>
        <taxon>environmental samples</taxon>
    </lineage>
</organism>
<dbReference type="EMBL" id="KY229234">
    <property type="protein sequence ID" value="AQQ75466.1"/>
    <property type="molecule type" value="Genomic_DNA"/>
</dbReference>